<proteinExistence type="predicted"/>
<evidence type="ECO:0000313" key="2">
    <source>
        <dbReference type="Proteomes" id="UP001060085"/>
    </source>
</evidence>
<gene>
    <name evidence="1" type="ORF">M9H77_19092</name>
</gene>
<organism evidence="1 2">
    <name type="scientific">Catharanthus roseus</name>
    <name type="common">Madagascar periwinkle</name>
    <name type="synonym">Vinca rosea</name>
    <dbReference type="NCBI Taxonomy" id="4058"/>
    <lineage>
        <taxon>Eukaryota</taxon>
        <taxon>Viridiplantae</taxon>
        <taxon>Streptophyta</taxon>
        <taxon>Embryophyta</taxon>
        <taxon>Tracheophyta</taxon>
        <taxon>Spermatophyta</taxon>
        <taxon>Magnoliopsida</taxon>
        <taxon>eudicotyledons</taxon>
        <taxon>Gunneridae</taxon>
        <taxon>Pentapetalae</taxon>
        <taxon>asterids</taxon>
        <taxon>lamiids</taxon>
        <taxon>Gentianales</taxon>
        <taxon>Apocynaceae</taxon>
        <taxon>Rauvolfioideae</taxon>
        <taxon>Vinceae</taxon>
        <taxon>Catharanthinae</taxon>
        <taxon>Catharanthus</taxon>
    </lineage>
</organism>
<evidence type="ECO:0000313" key="1">
    <source>
        <dbReference type="EMBL" id="KAI5669239.1"/>
    </source>
</evidence>
<dbReference type="EMBL" id="CM044704">
    <property type="protein sequence ID" value="KAI5669239.1"/>
    <property type="molecule type" value="Genomic_DNA"/>
</dbReference>
<reference evidence="2" key="1">
    <citation type="journal article" date="2023" name="Nat. Plants">
        <title>Single-cell RNA sequencing provides a high-resolution roadmap for understanding the multicellular compartmentation of specialized metabolism.</title>
        <authorList>
            <person name="Sun S."/>
            <person name="Shen X."/>
            <person name="Li Y."/>
            <person name="Li Y."/>
            <person name="Wang S."/>
            <person name="Li R."/>
            <person name="Zhang H."/>
            <person name="Shen G."/>
            <person name="Guo B."/>
            <person name="Wei J."/>
            <person name="Xu J."/>
            <person name="St-Pierre B."/>
            <person name="Chen S."/>
            <person name="Sun C."/>
        </authorList>
    </citation>
    <scope>NUCLEOTIDE SEQUENCE [LARGE SCALE GENOMIC DNA]</scope>
</reference>
<accession>A0ACC0B9B4</accession>
<sequence length="152" mass="17331">MHQIKKIENGLTKLSYNAVTLSMSYSGMIGRTEAIGFGQIVIIWRRSEDGEGIRRANSFVYRRFFADFDDAWKYKKFATGAEKQQRKAGKNAMHDSIKSLPLPHHLNSIKSTSNPFVKHCFQGKMQDGPTKIECLLMLENAYIPTVSVSIQW</sequence>
<name>A0ACC0B9B4_CATRO</name>
<keyword evidence="2" id="KW-1185">Reference proteome</keyword>
<dbReference type="Proteomes" id="UP001060085">
    <property type="component" value="Linkage Group LG04"/>
</dbReference>
<comment type="caution">
    <text evidence="1">The sequence shown here is derived from an EMBL/GenBank/DDBJ whole genome shotgun (WGS) entry which is preliminary data.</text>
</comment>
<protein>
    <submittedName>
        <fullName evidence="1">Uncharacterized protein</fullName>
    </submittedName>
</protein>